<evidence type="ECO:0000313" key="2">
    <source>
        <dbReference type="Proteomes" id="UP001174209"/>
    </source>
</evidence>
<dbReference type="PANTHER" id="PTHR10285">
    <property type="entry name" value="URIDINE KINASE"/>
    <property type="match status" value="1"/>
</dbReference>
<keyword evidence="1" id="KW-0808">Transferase</keyword>
<organism evidence="1 2">
    <name type="scientific">Arthrobacter burdickii</name>
    <dbReference type="NCBI Taxonomy" id="3035920"/>
    <lineage>
        <taxon>Bacteria</taxon>
        <taxon>Bacillati</taxon>
        <taxon>Actinomycetota</taxon>
        <taxon>Actinomycetes</taxon>
        <taxon>Micrococcales</taxon>
        <taxon>Micrococcaceae</taxon>
        <taxon>Arthrobacter</taxon>
    </lineage>
</organism>
<keyword evidence="1" id="KW-0418">Kinase</keyword>
<gene>
    <name evidence="1" type="ORF">P5G52_01020</name>
</gene>
<sequence length="215" mass="23206">MGPALVVTGPQDLLPLAPATTDGRRVLIGIVGPPGAGKSTVAGALAALDPDTRAQVPMDGFHLADAELARQGLLDRKGAPETFDAHGYATLLARLRSCPDHPVYAPAFERTLEQPLAGALAVVPSVSLVVTEGNYLLLDRPGWREARQQLDEVWFVDLDADVRRRRLIDRHVRFGKSPGDAEEWVRRVDEPNAGLVDATRSAADRILDVSGWRIG</sequence>
<proteinExistence type="predicted"/>
<accession>A0ABT8JWI9</accession>
<reference evidence="1" key="1">
    <citation type="submission" date="2023-06" db="EMBL/GenBank/DDBJ databases">
        <title>MT1 and MT2 Draft Genomes of Novel Species.</title>
        <authorList>
            <person name="Venkateswaran K."/>
        </authorList>
    </citation>
    <scope>NUCLEOTIDE SEQUENCE</scope>
    <source>
        <strain evidence="1">IIF3SC-B10</strain>
    </source>
</reference>
<dbReference type="GO" id="GO:0016301">
    <property type="term" value="F:kinase activity"/>
    <property type="evidence" value="ECO:0007669"/>
    <property type="project" value="UniProtKB-KW"/>
</dbReference>
<dbReference type="Gene3D" id="3.40.50.300">
    <property type="entry name" value="P-loop containing nucleotide triphosphate hydrolases"/>
    <property type="match status" value="2"/>
</dbReference>
<evidence type="ECO:0000313" key="1">
    <source>
        <dbReference type="EMBL" id="MDN4609439.1"/>
    </source>
</evidence>
<dbReference type="NCBIfam" id="NF006743">
    <property type="entry name" value="PRK09270.1-2"/>
    <property type="match status" value="1"/>
</dbReference>
<dbReference type="InterPro" id="IPR027417">
    <property type="entry name" value="P-loop_NTPase"/>
</dbReference>
<dbReference type="EMBL" id="JAROCG010000001">
    <property type="protein sequence ID" value="MDN4609439.1"/>
    <property type="molecule type" value="Genomic_DNA"/>
</dbReference>
<dbReference type="SUPFAM" id="SSF52540">
    <property type="entry name" value="P-loop containing nucleoside triphosphate hydrolases"/>
    <property type="match status" value="1"/>
</dbReference>
<dbReference type="Proteomes" id="UP001174209">
    <property type="component" value="Unassembled WGS sequence"/>
</dbReference>
<name>A0ABT8JWI9_9MICC</name>
<protein>
    <submittedName>
        <fullName evidence="1">Nucleoside/nucleotide kinase family protein</fullName>
    </submittedName>
</protein>
<comment type="caution">
    <text evidence="1">The sequence shown here is derived from an EMBL/GenBank/DDBJ whole genome shotgun (WGS) entry which is preliminary data.</text>
</comment>
<keyword evidence="2" id="KW-1185">Reference proteome</keyword>
<dbReference type="RefSeq" id="WP_301224130.1">
    <property type="nucleotide sequence ID" value="NZ_JAROCG010000001.1"/>
</dbReference>